<sequence>MTNYTGTTLEEVLQKAAEEKNCNVEDLSYTVTEQKEDSVSADVFSKDDVKEFLFDYLGNYFMGIDLDIEVAIEERDGSFIVNLNADNNAVLIGRMGKTLAALNTVVRGAVNSEFRKRIDVLIDVNHYKEDRYHRIASIAKRTAKQVQRSHIDAAMDPMPNDERKVVHKTLGEWHNIKTESEGEGAARHVVIKYVPDEETAEPESSEEPAEEAAE</sequence>
<feature type="compositionally biased region" description="Acidic residues" evidence="1">
    <location>
        <begin position="196"/>
        <end position="214"/>
    </location>
</feature>
<dbReference type="SMART" id="SM00393">
    <property type="entry name" value="R3H"/>
    <property type="match status" value="1"/>
</dbReference>
<dbReference type="AlphaFoldDB" id="A0A7X2NU89"/>
<dbReference type="CDD" id="cd02414">
    <property type="entry name" value="KH-II_Jag"/>
    <property type="match status" value="1"/>
</dbReference>
<keyword evidence="4" id="KW-1185">Reference proteome</keyword>
<name>A0A7X2NU89_9FIRM</name>
<organism evidence="3 4">
    <name type="scientific">Stecheria intestinalis</name>
    <dbReference type="NCBI Taxonomy" id="2606630"/>
    <lineage>
        <taxon>Bacteria</taxon>
        <taxon>Bacillati</taxon>
        <taxon>Bacillota</taxon>
        <taxon>Erysipelotrichia</taxon>
        <taxon>Erysipelotrichales</taxon>
        <taxon>Erysipelotrichaceae</taxon>
        <taxon>Stecheria</taxon>
    </lineage>
</organism>
<dbReference type="RefSeq" id="WP_154505888.1">
    <property type="nucleotide sequence ID" value="NZ_JAQXPC010000084.1"/>
</dbReference>
<dbReference type="Proteomes" id="UP000461880">
    <property type="component" value="Unassembled WGS sequence"/>
</dbReference>
<evidence type="ECO:0000259" key="2">
    <source>
        <dbReference type="PROSITE" id="PS51061"/>
    </source>
</evidence>
<dbReference type="Gene3D" id="3.30.1370.50">
    <property type="entry name" value="R3H-like domain"/>
    <property type="match status" value="1"/>
</dbReference>
<evidence type="ECO:0000313" key="3">
    <source>
        <dbReference type="EMBL" id="MSS59652.1"/>
    </source>
</evidence>
<evidence type="ECO:0000313" key="4">
    <source>
        <dbReference type="Proteomes" id="UP000461880"/>
    </source>
</evidence>
<dbReference type="Pfam" id="PF01424">
    <property type="entry name" value="R3H"/>
    <property type="match status" value="1"/>
</dbReference>
<dbReference type="Pfam" id="PF13083">
    <property type="entry name" value="KH_KhpA-B"/>
    <property type="match status" value="1"/>
</dbReference>
<dbReference type="InterPro" id="IPR034079">
    <property type="entry name" value="R3H_KhpB"/>
</dbReference>
<dbReference type="SUPFAM" id="SSF82708">
    <property type="entry name" value="R3H domain"/>
    <property type="match status" value="1"/>
</dbReference>
<dbReference type="GO" id="GO:0003723">
    <property type="term" value="F:RNA binding"/>
    <property type="evidence" value="ECO:0007669"/>
    <property type="project" value="InterPro"/>
</dbReference>
<protein>
    <submittedName>
        <fullName evidence="3">KH domain-containing protein</fullName>
    </submittedName>
</protein>
<dbReference type="Gene3D" id="3.30.300.20">
    <property type="match status" value="1"/>
</dbReference>
<dbReference type="EMBL" id="VUMN01000042">
    <property type="protein sequence ID" value="MSS59652.1"/>
    <property type="molecule type" value="Genomic_DNA"/>
</dbReference>
<reference evidence="3 4" key="1">
    <citation type="submission" date="2019-08" db="EMBL/GenBank/DDBJ databases">
        <title>In-depth cultivation of the pig gut microbiome towards novel bacterial diversity and tailored functional studies.</title>
        <authorList>
            <person name="Wylensek D."/>
            <person name="Hitch T.C.A."/>
            <person name="Clavel T."/>
        </authorList>
    </citation>
    <scope>NUCLEOTIDE SEQUENCE [LARGE SCALE GENOMIC DNA]</scope>
    <source>
        <strain evidence="3 4">Oil+RF-744-GAM-WT-6</strain>
    </source>
</reference>
<accession>A0A7X2NU89</accession>
<dbReference type="PROSITE" id="PS51061">
    <property type="entry name" value="R3H"/>
    <property type="match status" value="1"/>
</dbReference>
<gene>
    <name evidence="3" type="ORF">FYJ51_12185</name>
</gene>
<dbReference type="InterPro" id="IPR001374">
    <property type="entry name" value="R3H_dom"/>
</dbReference>
<dbReference type="PANTHER" id="PTHR35800">
    <property type="entry name" value="PROTEIN JAG"/>
    <property type="match status" value="1"/>
</dbReference>
<feature type="region of interest" description="Disordered" evidence="1">
    <location>
        <begin position="194"/>
        <end position="214"/>
    </location>
</feature>
<dbReference type="InterPro" id="IPR039247">
    <property type="entry name" value="KhpB"/>
</dbReference>
<dbReference type="InterPro" id="IPR015946">
    <property type="entry name" value="KH_dom-like_a/b"/>
</dbReference>
<proteinExistence type="predicted"/>
<evidence type="ECO:0000256" key="1">
    <source>
        <dbReference type="SAM" id="MobiDB-lite"/>
    </source>
</evidence>
<feature type="domain" description="R3H" evidence="2">
    <location>
        <begin position="129"/>
        <end position="195"/>
    </location>
</feature>
<comment type="caution">
    <text evidence="3">The sequence shown here is derived from an EMBL/GenBank/DDBJ whole genome shotgun (WGS) entry which is preliminary data.</text>
</comment>
<dbReference type="InterPro" id="IPR038008">
    <property type="entry name" value="Jag_KH"/>
</dbReference>
<dbReference type="PANTHER" id="PTHR35800:SF1">
    <property type="entry name" value="RNA-BINDING PROTEIN KHPB"/>
    <property type="match status" value="1"/>
</dbReference>
<dbReference type="CDD" id="cd02644">
    <property type="entry name" value="R3H_jag"/>
    <property type="match status" value="1"/>
</dbReference>
<dbReference type="InterPro" id="IPR036867">
    <property type="entry name" value="R3H_dom_sf"/>
</dbReference>